<dbReference type="EMBL" id="AQHW01000009">
    <property type="protein sequence ID" value="KKB58328.1"/>
    <property type="molecule type" value="Genomic_DNA"/>
</dbReference>
<evidence type="ECO:0000313" key="3">
    <source>
        <dbReference type="Proteomes" id="UP000033035"/>
    </source>
</evidence>
<feature type="chain" id="PRO_5002489603" evidence="1">
    <location>
        <begin position="26"/>
        <end position="216"/>
    </location>
</feature>
<evidence type="ECO:0000313" key="2">
    <source>
        <dbReference type="EMBL" id="KKB58328.1"/>
    </source>
</evidence>
<dbReference type="AlphaFoldDB" id="A0A0F5JKL4"/>
<dbReference type="PATRIC" id="fig|1203610.3.peg.1226"/>
<accession>A0A0F5JKL4</accession>
<keyword evidence="1" id="KW-0732">Signal</keyword>
<reference evidence="2 3" key="1">
    <citation type="submission" date="2013-04" db="EMBL/GenBank/DDBJ databases">
        <title>The Genome Sequence of Parabacteroides gordonii DSM 23371.</title>
        <authorList>
            <consortium name="The Broad Institute Genomics Platform"/>
            <person name="Earl A."/>
            <person name="Ward D."/>
            <person name="Feldgarden M."/>
            <person name="Gevers D."/>
            <person name="Martens E."/>
            <person name="Sakamoto M."/>
            <person name="Benno Y."/>
            <person name="Suzuki N."/>
            <person name="Matsunaga N."/>
            <person name="Koshihara K."/>
            <person name="Seki M."/>
            <person name="Komiya H."/>
            <person name="Walker B."/>
            <person name="Young S."/>
            <person name="Zeng Q."/>
            <person name="Gargeya S."/>
            <person name="Fitzgerald M."/>
            <person name="Haas B."/>
            <person name="Abouelleil A."/>
            <person name="Allen A.W."/>
            <person name="Alvarado L."/>
            <person name="Arachchi H.M."/>
            <person name="Berlin A.M."/>
            <person name="Chapman S.B."/>
            <person name="Gainer-Dewar J."/>
            <person name="Goldberg J."/>
            <person name="Griggs A."/>
            <person name="Gujja S."/>
            <person name="Hansen M."/>
            <person name="Howarth C."/>
            <person name="Imamovic A."/>
            <person name="Ireland A."/>
            <person name="Larimer J."/>
            <person name="McCowan C."/>
            <person name="Murphy C."/>
            <person name="Pearson M."/>
            <person name="Poon T.W."/>
            <person name="Priest M."/>
            <person name="Roberts A."/>
            <person name="Saif S."/>
            <person name="Shea T."/>
            <person name="Sisk P."/>
            <person name="Sykes S."/>
            <person name="Wortman J."/>
            <person name="Nusbaum C."/>
            <person name="Birren B."/>
        </authorList>
    </citation>
    <scope>NUCLEOTIDE SEQUENCE [LARGE SCALE GENOMIC DNA]</scope>
    <source>
        <strain evidence="2 3">MS-1</strain>
    </source>
</reference>
<name>A0A0F5JKL4_9BACT</name>
<sequence>MRKLFNVQVIMMLLLVLGTVVTASAKGNKKDESNNYHAKQILIVGLHDNVKSNYFYNGMIAEETGMQADRIDREYNSIIAENIAAAVKEGGCKFIPATDNLVDGQVLNEIKVNGESEDSYSDLSAVPTEELQKVLNKAGADYLLVLNQHYLKWQEQPLRTLFHIVSYSLYDKDKKEIYRGNNYFTCMNLENPDKVRKISRKSSSKIASSIIKTLED</sequence>
<protein>
    <submittedName>
        <fullName evidence="2">Uncharacterized protein</fullName>
    </submittedName>
</protein>
<organism evidence="2 3">
    <name type="scientific">Parabacteroides gordonii MS-1 = DSM 23371</name>
    <dbReference type="NCBI Taxonomy" id="1203610"/>
    <lineage>
        <taxon>Bacteria</taxon>
        <taxon>Pseudomonadati</taxon>
        <taxon>Bacteroidota</taxon>
        <taxon>Bacteroidia</taxon>
        <taxon>Bacteroidales</taxon>
        <taxon>Tannerellaceae</taxon>
        <taxon>Parabacteroides</taxon>
    </lineage>
</organism>
<gene>
    <name evidence="2" type="ORF">HMPREF1536_01203</name>
</gene>
<proteinExistence type="predicted"/>
<comment type="caution">
    <text evidence="2">The sequence shown here is derived from an EMBL/GenBank/DDBJ whole genome shotgun (WGS) entry which is preliminary data.</text>
</comment>
<dbReference type="HOGENOM" id="CLU_1249627_0_0_10"/>
<dbReference type="Proteomes" id="UP000033035">
    <property type="component" value="Unassembled WGS sequence"/>
</dbReference>
<dbReference type="STRING" id="1203610.HMPREF1536_01203"/>
<feature type="signal peptide" evidence="1">
    <location>
        <begin position="1"/>
        <end position="25"/>
    </location>
</feature>
<keyword evidence="3" id="KW-1185">Reference proteome</keyword>
<evidence type="ECO:0000256" key="1">
    <source>
        <dbReference type="SAM" id="SignalP"/>
    </source>
</evidence>